<sequence length="642" mass="63600">MAAGGCSENQGFARACGMQCYSNPARASCASTCLKGKGVQQSCASCQGAKIDCTISKCLTPCAASANGQACQTCVRSHCRSCGGAGAFLDAAAPTGLFEEAVMAGVADAASSLEANASSQLNSEALLSSSAGGCSENQALLRVCGMECYSNPARDSCASLCLKRHGVQQSCASCQGAKIDCTISKCLTPCAASANGQACQTCVRSHCRSCGGAGAFLDAAAPTGLFEEAVMAGVADAASSLEANASSRLDSEALLSSSAGGCSENQGFARACGMQCYSNPARASCASTCLKGKGVQQSCASCQGAKIDCTISKCLTPCAASANGQACQTCVRSHCRSCGGAGAFLDAVAPTGLFEEAVMAGVADAASSLEANASSRLDSEALLSSSAGGCSENQGFARACGMQCYSNPARASCASTCLKGKGVQQSCASCQGAKIDCTISKCLTPCAASANGQACQTCVRSHCRSCGGAGAFLDAAAPTGLFEEAVMVGVADAASSLEANASSQLNSEALLSSSAGGCSENQGFARACGMQCYSNPARASCASTCLKGKGVQQSCASCQGAKIDCTISKCLTPCAASANGQACQTCVRSHCRSCGGAGAFLDAAAPTGLFEEAVMVGVADATNVTAATGLAPESKPQTLLYP</sequence>
<dbReference type="AlphaFoldDB" id="A0A813HAD2"/>
<reference evidence="1" key="1">
    <citation type="submission" date="2021-02" db="EMBL/GenBank/DDBJ databases">
        <authorList>
            <person name="Dougan E. K."/>
            <person name="Rhodes N."/>
            <person name="Thang M."/>
            <person name="Chan C."/>
        </authorList>
    </citation>
    <scope>NUCLEOTIDE SEQUENCE</scope>
</reference>
<comment type="caution">
    <text evidence="1">The sequence shown here is derived from an EMBL/GenBank/DDBJ whole genome shotgun (WGS) entry which is preliminary data.</text>
</comment>
<evidence type="ECO:0000313" key="2">
    <source>
        <dbReference type="Proteomes" id="UP000654075"/>
    </source>
</evidence>
<dbReference type="Proteomes" id="UP000654075">
    <property type="component" value="Unassembled WGS sequence"/>
</dbReference>
<name>A0A813HAD2_POLGL</name>
<accession>A0A813HAD2</accession>
<organism evidence="1 2">
    <name type="scientific">Polarella glacialis</name>
    <name type="common">Dinoflagellate</name>
    <dbReference type="NCBI Taxonomy" id="89957"/>
    <lineage>
        <taxon>Eukaryota</taxon>
        <taxon>Sar</taxon>
        <taxon>Alveolata</taxon>
        <taxon>Dinophyceae</taxon>
        <taxon>Suessiales</taxon>
        <taxon>Suessiaceae</taxon>
        <taxon>Polarella</taxon>
    </lineage>
</organism>
<gene>
    <name evidence="1" type="ORF">PGLA1383_LOCUS50203</name>
</gene>
<evidence type="ECO:0000313" key="1">
    <source>
        <dbReference type="EMBL" id="CAE8634554.1"/>
    </source>
</evidence>
<dbReference type="OMA" id="TENCKAC"/>
<protein>
    <submittedName>
        <fullName evidence="1">Uncharacterized protein</fullName>
    </submittedName>
</protein>
<keyword evidence="2" id="KW-1185">Reference proteome</keyword>
<dbReference type="EMBL" id="CAJNNV010031058">
    <property type="protein sequence ID" value="CAE8634554.1"/>
    <property type="molecule type" value="Genomic_DNA"/>
</dbReference>
<proteinExistence type="predicted"/>